<reference evidence="3" key="1">
    <citation type="journal article" date="2020" name="G3 (Bethesda)">
        <title>High-Quality Assemblies for Three Invasive Social Wasps from the &lt;i&gt;Vespula&lt;/i&gt; Genus.</title>
        <authorList>
            <person name="Harrop T.W.R."/>
            <person name="Guhlin J."/>
            <person name="McLaughlin G.M."/>
            <person name="Permina E."/>
            <person name="Stockwell P."/>
            <person name="Gilligan J."/>
            <person name="Le Lec M.F."/>
            <person name="Gruber M.A.M."/>
            <person name="Quinn O."/>
            <person name="Lovegrove M."/>
            <person name="Duncan E.J."/>
            <person name="Remnant E.J."/>
            <person name="Van Eeckhoven J."/>
            <person name="Graham B."/>
            <person name="Knapp R.A."/>
            <person name="Langford K.W."/>
            <person name="Kronenberg Z."/>
            <person name="Press M.O."/>
            <person name="Eacker S.M."/>
            <person name="Wilson-Rankin E.E."/>
            <person name="Purcell J."/>
            <person name="Lester P.J."/>
            <person name="Dearden P.K."/>
        </authorList>
    </citation>
    <scope>NUCLEOTIDE SEQUENCE</scope>
    <source>
        <strain evidence="3">Linc-1</strain>
    </source>
</reference>
<gene>
    <name evidence="3" type="ORF">HZH68_015607</name>
</gene>
<evidence type="ECO:0000313" key="3">
    <source>
        <dbReference type="EMBL" id="KAF7381734.1"/>
    </source>
</evidence>
<keyword evidence="2" id="KW-0812">Transmembrane</keyword>
<name>A0A834J7B2_VESGE</name>
<keyword evidence="4" id="KW-1185">Reference proteome</keyword>
<dbReference type="AlphaFoldDB" id="A0A834J7B2"/>
<keyword evidence="2" id="KW-1133">Transmembrane helix</keyword>
<evidence type="ECO:0000256" key="1">
    <source>
        <dbReference type="SAM" id="MobiDB-lite"/>
    </source>
</evidence>
<proteinExistence type="predicted"/>
<feature type="transmembrane region" description="Helical" evidence="2">
    <location>
        <begin position="94"/>
        <end position="113"/>
    </location>
</feature>
<evidence type="ECO:0000313" key="4">
    <source>
        <dbReference type="Proteomes" id="UP000617340"/>
    </source>
</evidence>
<organism evidence="3 4">
    <name type="scientific">Vespula germanica</name>
    <name type="common">German yellow jacket</name>
    <name type="synonym">Paravespula germanica</name>
    <dbReference type="NCBI Taxonomy" id="30212"/>
    <lineage>
        <taxon>Eukaryota</taxon>
        <taxon>Metazoa</taxon>
        <taxon>Ecdysozoa</taxon>
        <taxon>Arthropoda</taxon>
        <taxon>Hexapoda</taxon>
        <taxon>Insecta</taxon>
        <taxon>Pterygota</taxon>
        <taxon>Neoptera</taxon>
        <taxon>Endopterygota</taxon>
        <taxon>Hymenoptera</taxon>
        <taxon>Apocrita</taxon>
        <taxon>Aculeata</taxon>
        <taxon>Vespoidea</taxon>
        <taxon>Vespidae</taxon>
        <taxon>Vespinae</taxon>
        <taxon>Vespula</taxon>
    </lineage>
</organism>
<dbReference type="Proteomes" id="UP000617340">
    <property type="component" value="Unassembled WGS sequence"/>
</dbReference>
<feature type="compositionally biased region" description="Basic and acidic residues" evidence="1">
    <location>
        <begin position="15"/>
        <end position="68"/>
    </location>
</feature>
<protein>
    <submittedName>
        <fullName evidence="3">Uncharacterized protein</fullName>
    </submittedName>
</protein>
<keyword evidence="2" id="KW-0472">Membrane</keyword>
<dbReference type="EMBL" id="JACSDZ010000021">
    <property type="protein sequence ID" value="KAF7381734.1"/>
    <property type="molecule type" value="Genomic_DNA"/>
</dbReference>
<evidence type="ECO:0000256" key="2">
    <source>
        <dbReference type="SAM" id="Phobius"/>
    </source>
</evidence>
<accession>A0A834J7B2</accession>
<feature type="region of interest" description="Disordered" evidence="1">
    <location>
        <begin position="15"/>
        <end position="69"/>
    </location>
</feature>
<sequence>MNFTDFKTIPLQFSEVRDESREEKRREEKRREEKRREEKRREEKRREEKRREEKRREEKRREEKERTNVSRGLALSAFSFQRLSRFRRQEMREASFSLEFLKAYTALVVYFAILSQNKQ</sequence>
<comment type="caution">
    <text evidence="3">The sequence shown here is derived from an EMBL/GenBank/DDBJ whole genome shotgun (WGS) entry which is preliminary data.</text>
</comment>